<dbReference type="EMBL" id="BAAAOG010000013">
    <property type="protein sequence ID" value="GAA1970466.1"/>
    <property type="molecule type" value="Genomic_DNA"/>
</dbReference>
<keyword evidence="1" id="KW-1133">Transmembrane helix</keyword>
<dbReference type="Gene3D" id="3.10.350.10">
    <property type="entry name" value="LysM domain"/>
    <property type="match status" value="1"/>
</dbReference>
<dbReference type="InterPro" id="IPR036779">
    <property type="entry name" value="LysM_dom_sf"/>
</dbReference>
<evidence type="ECO:0000313" key="4">
    <source>
        <dbReference type="Proteomes" id="UP001499933"/>
    </source>
</evidence>
<dbReference type="Pfam" id="PF01476">
    <property type="entry name" value="LysM"/>
    <property type="match status" value="1"/>
</dbReference>
<comment type="caution">
    <text evidence="3">The sequence shown here is derived from an EMBL/GenBank/DDBJ whole genome shotgun (WGS) entry which is preliminary data.</text>
</comment>
<name>A0ABP5CY44_9MICO</name>
<evidence type="ECO:0000259" key="2">
    <source>
        <dbReference type="PROSITE" id="PS51782"/>
    </source>
</evidence>
<evidence type="ECO:0000313" key="3">
    <source>
        <dbReference type="EMBL" id="GAA1970466.1"/>
    </source>
</evidence>
<dbReference type="Proteomes" id="UP001499933">
    <property type="component" value="Unassembled WGS sequence"/>
</dbReference>
<feature type="domain" description="LysM" evidence="2">
    <location>
        <begin position="181"/>
        <end position="225"/>
    </location>
</feature>
<reference evidence="4" key="1">
    <citation type="journal article" date="2019" name="Int. J. Syst. Evol. Microbiol.">
        <title>The Global Catalogue of Microorganisms (GCM) 10K type strain sequencing project: providing services to taxonomists for standard genome sequencing and annotation.</title>
        <authorList>
            <consortium name="The Broad Institute Genomics Platform"/>
            <consortium name="The Broad Institute Genome Sequencing Center for Infectious Disease"/>
            <person name="Wu L."/>
            <person name="Ma J."/>
        </authorList>
    </citation>
    <scope>NUCLEOTIDE SEQUENCE [LARGE SCALE GENOMIC DNA]</scope>
    <source>
        <strain evidence="4">JCM 14901</strain>
    </source>
</reference>
<dbReference type="InterPro" id="IPR018392">
    <property type="entry name" value="LysM"/>
</dbReference>
<accession>A0ABP5CY44</accession>
<dbReference type="SMART" id="SM00257">
    <property type="entry name" value="LysM"/>
    <property type="match status" value="1"/>
</dbReference>
<organism evidence="3 4">
    <name type="scientific">Microbacterium deminutum</name>
    <dbReference type="NCBI Taxonomy" id="344164"/>
    <lineage>
        <taxon>Bacteria</taxon>
        <taxon>Bacillati</taxon>
        <taxon>Actinomycetota</taxon>
        <taxon>Actinomycetes</taxon>
        <taxon>Micrococcales</taxon>
        <taxon>Microbacteriaceae</taxon>
        <taxon>Microbacterium</taxon>
    </lineage>
</organism>
<proteinExistence type="predicted"/>
<gene>
    <name evidence="3" type="ORF">GCM10009776_36890</name>
</gene>
<dbReference type="SUPFAM" id="SSF54106">
    <property type="entry name" value="LysM domain"/>
    <property type="match status" value="1"/>
</dbReference>
<protein>
    <recommendedName>
        <fullName evidence="2">LysM domain-containing protein</fullName>
    </recommendedName>
</protein>
<dbReference type="PROSITE" id="PS51782">
    <property type="entry name" value="LYSM"/>
    <property type="match status" value="1"/>
</dbReference>
<dbReference type="CDD" id="cd00118">
    <property type="entry name" value="LysM"/>
    <property type="match status" value="1"/>
</dbReference>
<evidence type="ECO:0000256" key="1">
    <source>
        <dbReference type="SAM" id="Phobius"/>
    </source>
</evidence>
<keyword evidence="1" id="KW-0472">Membrane</keyword>
<keyword evidence="1" id="KW-0812">Transmembrane</keyword>
<feature type="transmembrane region" description="Helical" evidence="1">
    <location>
        <begin position="56"/>
        <end position="77"/>
    </location>
</feature>
<sequence>MPGFDDFDRPVREAVPNRRVPRGRCTVLSLENASVESTRNMPRHARLALMNRTAKVTAAVSALAIVGLVALAAPAVAGTVTELASWPMFRAQAEPKADPTPTNGHAAGARAADEKDGLVYLGDGISRPAGGPGNCTTSAFINITGSGNSPSYGKLLGELTDMGATEYAGGPVGYTADGLIETYTVQPNDSLISIGERFCVDYVTVGSYNHRFGSTAIQPGDVLVLRPDPSVPWFDYSSPRDAPGGFVTAPYREAIGKMRTAALHGDLVAARDVWDSYLRDVMGPTAAVVGQAISDGDLTLLRKMFP</sequence>
<keyword evidence="4" id="KW-1185">Reference proteome</keyword>